<proteinExistence type="predicted"/>
<protein>
    <submittedName>
        <fullName evidence="1">Uncharacterized protein</fullName>
    </submittedName>
</protein>
<sequence length="73" mass="8736">MSFGHLVAHKLALSLEDDDEMAKPLFLQRVEKRSNSIYRKGISDRRANSFVLRNFMHHHMTKNEFKPFMDRCR</sequence>
<dbReference type="EMBL" id="KI279372">
    <property type="protein sequence ID" value="ESA18270.1"/>
    <property type="molecule type" value="Genomic_DNA"/>
</dbReference>
<dbReference type="HOGENOM" id="CLU_2706090_0_0_1"/>
<evidence type="ECO:0000313" key="1">
    <source>
        <dbReference type="EMBL" id="ESA18270.1"/>
    </source>
</evidence>
<gene>
    <name evidence="1" type="ORF">GLOINDRAFT_2255</name>
</gene>
<dbReference type="AlphaFoldDB" id="U9UD01"/>
<name>U9UD01_RHIID</name>
<accession>U9UD01</accession>
<reference evidence="1" key="1">
    <citation type="submission" date="2013-07" db="EMBL/GenBank/DDBJ databases">
        <title>The genome of an arbuscular mycorrhizal fungus provides insights into the evolution of the oldest plant symbiosis.</title>
        <authorList>
            <consortium name="DOE Joint Genome Institute"/>
            <person name="Tisserant E."/>
            <person name="Malbreil M."/>
            <person name="Kuo A."/>
            <person name="Kohler A."/>
            <person name="Symeonidi A."/>
            <person name="Balestrini R."/>
            <person name="Charron P."/>
            <person name="Duensing N."/>
            <person name="Frei-dit-Frey N."/>
            <person name="Gianinazzi-Pearson V."/>
            <person name="Gilbert B."/>
            <person name="Handa Y."/>
            <person name="Hijri M."/>
            <person name="Kaul R."/>
            <person name="Kawaguchi M."/>
            <person name="Krajinski F."/>
            <person name="Lammers P."/>
            <person name="Lapierre D."/>
            <person name="Masclaux F.G."/>
            <person name="Murat C."/>
            <person name="Morin E."/>
            <person name="Ndikumana S."/>
            <person name="Pagni M."/>
            <person name="Petitpierre D."/>
            <person name="Requena N."/>
            <person name="Rosikiewicz P."/>
            <person name="Riley R."/>
            <person name="Saito K."/>
            <person name="San Clemente H."/>
            <person name="Shapiro H."/>
            <person name="van Tuinen D."/>
            <person name="Becard G."/>
            <person name="Bonfante P."/>
            <person name="Paszkowski U."/>
            <person name="Shachar-Hill Y."/>
            <person name="Young J.P."/>
            <person name="Sanders I.R."/>
            <person name="Henrissat B."/>
            <person name="Rensing S.A."/>
            <person name="Grigoriev I.V."/>
            <person name="Corradi N."/>
            <person name="Roux C."/>
            <person name="Martin F."/>
        </authorList>
    </citation>
    <scope>NUCLEOTIDE SEQUENCE</scope>
    <source>
        <strain evidence="1">DAOM 197198</strain>
    </source>
</reference>
<organism evidence="1">
    <name type="scientific">Rhizophagus irregularis (strain DAOM 181602 / DAOM 197198 / MUCL 43194)</name>
    <name type="common">Arbuscular mycorrhizal fungus</name>
    <name type="synonym">Glomus intraradices</name>
    <dbReference type="NCBI Taxonomy" id="747089"/>
    <lineage>
        <taxon>Eukaryota</taxon>
        <taxon>Fungi</taxon>
        <taxon>Fungi incertae sedis</taxon>
        <taxon>Mucoromycota</taxon>
        <taxon>Glomeromycotina</taxon>
        <taxon>Glomeromycetes</taxon>
        <taxon>Glomerales</taxon>
        <taxon>Glomeraceae</taxon>
        <taxon>Rhizophagus</taxon>
    </lineage>
</organism>